<feature type="transmembrane region" description="Helical" evidence="1">
    <location>
        <begin position="6"/>
        <end position="22"/>
    </location>
</feature>
<keyword evidence="1" id="KW-1133">Transmembrane helix</keyword>
<proteinExistence type="predicted"/>
<evidence type="ECO:0000313" key="2">
    <source>
        <dbReference type="EMBL" id="CAB4954468.1"/>
    </source>
</evidence>
<evidence type="ECO:0000256" key="1">
    <source>
        <dbReference type="SAM" id="Phobius"/>
    </source>
</evidence>
<name>A0A6J7KE51_9ZZZZ</name>
<feature type="transmembrane region" description="Helical" evidence="1">
    <location>
        <begin position="34"/>
        <end position="52"/>
    </location>
</feature>
<organism evidence="2">
    <name type="scientific">freshwater metagenome</name>
    <dbReference type="NCBI Taxonomy" id="449393"/>
    <lineage>
        <taxon>unclassified sequences</taxon>
        <taxon>metagenomes</taxon>
        <taxon>ecological metagenomes</taxon>
    </lineage>
</organism>
<sequence>MEVLLILGYAVLLGLVAPYLTTRAGEYGTLVPPAVAAVTGSVIWIILTWVGFKYEEAWIWIIIMLVMPVAMIIASSRVAAARIHAREALKNS</sequence>
<keyword evidence="1" id="KW-0472">Membrane</keyword>
<gene>
    <name evidence="2" type="ORF">UFOPK3837_00648</name>
</gene>
<dbReference type="EMBL" id="CAFBNO010000022">
    <property type="protein sequence ID" value="CAB4954468.1"/>
    <property type="molecule type" value="Genomic_DNA"/>
</dbReference>
<reference evidence="2" key="1">
    <citation type="submission" date="2020-05" db="EMBL/GenBank/DDBJ databases">
        <authorList>
            <person name="Chiriac C."/>
            <person name="Salcher M."/>
            <person name="Ghai R."/>
            <person name="Kavagutti S V."/>
        </authorList>
    </citation>
    <scope>NUCLEOTIDE SEQUENCE</scope>
</reference>
<protein>
    <submittedName>
        <fullName evidence="2">Unannotated protein</fullName>
    </submittedName>
</protein>
<dbReference type="AlphaFoldDB" id="A0A6J7KE51"/>
<feature type="transmembrane region" description="Helical" evidence="1">
    <location>
        <begin position="58"/>
        <end position="80"/>
    </location>
</feature>
<accession>A0A6J7KE51</accession>
<keyword evidence="1" id="KW-0812">Transmembrane</keyword>